<evidence type="ECO:0000256" key="3">
    <source>
        <dbReference type="ARBA" id="ARBA00023163"/>
    </source>
</evidence>
<dbReference type="STRING" id="398512.Bccel_0918"/>
<dbReference type="InterPro" id="IPR050959">
    <property type="entry name" value="MarA-like"/>
</dbReference>
<dbReference type="InterPro" id="IPR011256">
    <property type="entry name" value="Reg_factor_effector_dom_sf"/>
</dbReference>
<dbReference type="EMBL" id="LGTC01000001">
    <property type="protein sequence ID" value="KNY25658.1"/>
    <property type="molecule type" value="Genomic_DNA"/>
</dbReference>
<dbReference type="Gene3D" id="3.20.80.10">
    <property type="entry name" value="Regulatory factor, effector binding domain"/>
    <property type="match status" value="1"/>
</dbReference>
<dbReference type="RefSeq" id="WP_036940827.1">
    <property type="nucleotide sequence ID" value="NZ_JQKC01000014.1"/>
</dbReference>
<evidence type="ECO:0000256" key="2">
    <source>
        <dbReference type="ARBA" id="ARBA00023125"/>
    </source>
</evidence>
<dbReference type="PANTHER" id="PTHR47504">
    <property type="entry name" value="RIGHT ORIGIN-BINDING PROTEIN"/>
    <property type="match status" value="1"/>
</dbReference>
<evidence type="ECO:0000313" key="6">
    <source>
        <dbReference type="Proteomes" id="UP000036923"/>
    </source>
</evidence>
<accession>A0A0L6JIY4</accession>
<organism evidence="5 6">
    <name type="scientific">Pseudobacteroides cellulosolvens ATCC 35603 = DSM 2933</name>
    <dbReference type="NCBI Taxonomy" id="398512"/>
    <lineage>
        <taxon>Bacteria</taxon>
        <taxon>Bacillati</taxon>
        <taxon>Bacillota</taxon>
        <taxon>Clostridia</taxon>
        <taxon>Eubacteriales</taxon>
        <taxon>Oscillospiraceae</taxon>
        <taxon>Pseudobacteroides</taxon>
    </lineage>
</organism>
<dbReference type="GO" id="GO:0003700">
    <property type="term" value="F:DNA-binding transcription factor activity"/>
    <property type="evidence" value="ECO:0007669"/>
    <property type="project" value="InterPro"/>
</dbReference>
<dbReference type="SMART" id="SM00342">
    <property type="entry name" value="HTH_ARAC"/>
    <property type="match status" value="1"/>
</dbReference>
<feature type="domain" description="HTH araC/xylS-type" evidence="4">
    <location>
        <begin position="10"/>
        <end position="108"/>
    </location>
</feature>
<dbReference type="eggNOG" id="COG2207">
    <property type="taxonomic scope" value="Bacteria"/>
</dbReference>
<protein>
    <submittedName>
        <fullName evidence="5">Transcriptional regulator with only HTH domain, AraC family</fullName>
    </submittedName>
</protein>
<dbReference type="SUPFAM" id="SSF55136">
    <property type="entry name" value="Probable bacterial effector-binding domain"/>
    <property type="match status" value="1"/>
</dbReference>
<sequence>MEHYLLKILNDTTEYIEDHLCNEMTLDSISENVNMSKFHLLRIWKGATGTGLMEYVRRRRIASTLSDLLSHINTINFIADKYGFGSERTFNRAFKDEFGITPAKWRKTPAPLNILDRFNADFMNQAGSGLIFLKSVTVLPAFSIAGITHELDFEDNMYNQTANRLGVEFFHQHRTKVLNPVEKDIYVGYTSVMNDGLKYAYYQPSIQVDGSSIIPPGMAKKQIPAHKYGVFTYMGLHRPEEISSRNLKELLDFINIKWMPTVEFCLKESFWLQYINYARCSKQYCECDLYFPIGCL</sequence>
<proteinExistence type="predicted"/>
<dbReference type="AlphaFoldDB" id="A0A0L6JIY4"/>
<gene>
    <name evidence="5" type="ORF">Bccel_0918</name>
</gene>
<dbReference type="InterPro" id="IPR020449">
    <property type="entry name" value="Tscrpt_reg_AraC-type_HTH"/>
</dbReference>
<comment type="caution">
    <text evidence="5">The sequence shown here is derived from an EMBL/GenBank/DDBJ whole genome shotgun (WGS) entry which is preliminary data.</text>
</comment>
<dbReference type="Pfam" id="PF14526">
    <property type="entry name" value="Cass2"/>
    <property type="match status" value="1"/>
</dbReference>
<dbReference type="Pfam" id="PF12833">
    <property type="entry name" value="HTH_18"/>
    <property type="match status" value="1"/>
</dbReference>
<dbReference type="Gene3D" id="1.10.10.60">
    <property type="entry name" value="Homeodomain-like"/>
    <property type="match status" value="2"/>
</dbReference>
<reference evidence="6" key="1">
    <citation type="submission" date="2015-07" db="EMBL/GenBank/DDBJ databases">
        <title>Near-Complete Genome Sequence of the Cellulolytic Bacterium Bacteroides (Pseudobacteroides) cellulosolvens ATCC 35603.</title>
        <authorList>
            <person name="Dassa B."/>
            <person name="Utturkar S.M."/>
            <person name="Klingeman D.M."/>
            <person name="Hurt R.A."/>
            <person name="Keller M."/>
            <person name="Xu J."/>
            <person name="Reddy Y.H.K."/>
            <person name="Borovok I."/>
            <person name="Grinberg I.R."/>
            <person name="Lamed R."/>
            <person name="Zhivin O."/>
            <person name="Bayer E.A."/>
            <person name="Brown S.D."/>
        </authorList>
    </citation>
    <scope>NUCLEOTIDE SEQUENCE [LARGE SCALE GENOMIC DNA]</scope>
    <source>
        <strain evidence="6">DSM 2933</strain>
    </source>
</reference>
<name>A0A0L6JIY4_9FIRM</name>
<dbReference type="InterPro" id="IPR029441">
    <property type="entry name" value="Cass2"/>
</dbReference>
<keyword evidence="2" id="KW-0238">DNA-binding</keyword>
<dbReference type="PROSITE" id="PS01124">
    <property type="entry name" value="HTH_ARAC_FAMILY_2"/>
    <property type="match status" value="1"/>
</dbReference>
<dbReference type="OrthoDB" id="45544at2"/>
<dbReference type="InterPro" id="IPR018062">
    <property type="entry name" value="HTH_AraC-typ_CS"/>
</dbReference>
<dbReference type="GO" id="GO:0043565">
    <property type="term" value="F:sequence-specific DNA binding"/>
    <property type="evidence" value="ECO:0007669"/>
    <property type="project" value="InterPro"/>
</dbReference>
<dbReference type="PANTHER" id="PTHR47504:SF5">
    <property type="entry name" value="RIGHT ORIGIN-BINDING PROTEIN"/>
    <property type="match status" value="1"/>
</dbReference>
<evidence type="ECO:0000259" key="4">
    <source>
        <dbReference type="PROSITE" id="PS01124"/>
    </source>
</evidence>
<evidence type="ECO:0000256" key="1">
    <source>
        <dbReference type="ARBA" id="ARBA00023015"/>
    </source>
</evidence>
<dbReference type="InterPro" id="IPR018060">
    <property type="entry name" value="HTH_AraC"/>
</dbReference>
<dbReference type="InterPro" id="IPR009057">
    <property type="entry name" value="Homeodomain-like_sf"/>
</dbReference>
<dbReference type="PROSITE" id="PS00041">
    <property type="entry name" value="HTH_ARAC_FAMILY_1"/>
    <property type="match status" value="1"/>
</dbReference>
<dbReference type="PRINTS" id="PR00032">
    <property type="entry name" value="HTHARAC"/>
</dbReference>
<keyword evidence="3" id="KW-0804">Transcription</keyword>
<dbReference type="SUPFAM" id="SSF46689">
    <property type="entry name" value="Homeodomain-like"/>
    <property type="match status" value="2"/>
</dbReference>
<keyword evidence="1" id="KW-0805">Transcription regulation</keyword>
<evidence type="ECO:0000313" key="5">
    <source>
        <dbReference type="EMBL" id="KNY25658.1"/>
    </source>
</evidence>
<dbReference type="Proteomes" id="UP000036923">
    <property type="component" value="Unassembled WGS sequence"/>
</dbReference>
<keyword evidence="6" id="KW-1185">Reference proteome</keyword>